<keyword evidence="8" id="KW-0732">Signal</keyword>
<gene>
    <name evidence="10" type="ORF">ENJ46_00335</name>
</gene>
<comment type="cofactor">
    <cofactor evidence="6">
        <name>Zn(2+)</name>
        <dbReference type="ChEBI" id="CHEBI:29105"/>
    </cofactor>
    <text evidence="6">Binds 1 zinc ion per subunit.</text>
</comment>
<comment type="caution">
    <text evidence="10">The sequence shown here is derived from an EMBL/GenBank/DDBJ whole genome shotgun (WGS) entry which is preliminary data.</text>
</comment>
<name>A0A7C3C826_9PROT</name>
<organism evidence="10">
    <name type="scientific">Hellea balneolensis</name>
    <dbReference type="NCBI Taxonomy" id="287478"/>
    <lineage>
        <taxon>Bacteria</taxon>
        <taxon>Pseudomonadati</taxon>
        <taxon>Pseudomonadota</taxon>
        <taxon>Alphaproteobacteria</taxon>
        <taxon>Maricaulales</taxon>
        <taxon>Robiginitomaculaceae</taxon>
        <taxon>Hellea</taxon>
    </lineage>
</organism>
<feature type="domain" description="Peptidase M48" evidence="9">
    <location>
        <begin position="177"/>
        <end position="233"/>
    </location>
</feature>
<dbReference type="GO" id="GO:0016020">
    <property type="term" value="C:membrane"/>
    <property type="evidence" value="ECO:0007669"/>
    <property type="project" value="TreeGrafter"/>
</dbReference>
<evidence type="ECO:0000256" key="8">
    <source>
        <dbReference type="SAM" id="SignalP"/>
    </source>
</evidence>
<feature type="signal peptide" evidence="8">
    <location>
        <begin position="1"/>
        <end position="24"/>
    </location>
</feature>
<evidence type="ECO:0000256" key="6">
    <source>
        <dbReference type="RuleBase" id="RU003983"/>
    </source>
</evidence>
<dbReference type="Pfam" id="PF01435">
    <property type="entry name" value="Peptidase_M48"/>
    <property type="match status" value="2"/>
</dbReference>
<keyword evidence="3 6" id="KW-0378">Hydrolase</keyword>
<proteinExistence type="inferred from homology"/>
<evidence type="ECO:0000313" key="10">
    <source>
        <dbReference type="EMBL" id="HFB54341.1"/>
    </source>
</evidence>
<evidence type="ECO:0000256" key="5">
    <source>
        <dbReference type="ARBA" id="ARBA00023049"/>
    </source>
</evidence>
<protein>
    <recommendedName>
        <fullName evidence="9">Peptidase M48 domain-containing protein</fullName>
    </recommendedName>
</protein>
<feature type="domain" description="Peptidase M48" evidence="9">
    <location>
        <begin position="234"/>
        <end position="302"/>
    </location>
</feature>
<dbReference type="GO" id="GO:0051603">
    <property type="term" value="P:proteolysis involved in protein catabolic process"/>
    <property type="evidence" value="ECO:0007669"/>
    <property type="project" value="TreeGrafter"/>
</dbReference>
<dbReference type="EMBL" id="DRMN01000024">
    <property type="protein sequence ID" value="HFB54341.1"/>
    <property type="molecule type" value="Genomic_DNA"/>
</dbReference>
<feature type="region of interest" description="Disordered" evidence="7">
    <location>
        <begin position="310"/>
        <end position="332"/>
    </location>
</feature>
<evidence type="ECO:0000256" key="4">
    <source>
        <dbReference type="ARBA" id="ARBA00022833"/>
    </source>
</evidence>
<keyword evidence="5 6" id="KW-0482">Metalloprotease</keyword>
<dbReference type="Proteomes" id="UP000886042">
    <property type="component" value="Unassembled WGS sequence"/>
</dbReference>
<dbReference type="InterPro" id="IPR051156">
    <property type="entry name" value="Mito/Outer_Membr_Metalloprot"/>
</dbReference>
<evidence type="ECO:0000256" key="7">
    <source>
        <dbReference type="SAM" id="MobiDB-lite"/>
    </source>
</evidence>
<sequence length="332" mass="36781">MRKHFSLSLYLSSALVATLIGGCASVDTHLPSPGTAQMTQETRTQEQEAFKRFRTMLTRLDNIGAQIKRSNAPLCEKTAYDLGVMTHRKKSYPKALREAAARFMDAGDEPKVLLVRENSVAARAGVKIGDVFLDDKGKVGSDHRKDPVRVGDVLHVRRDGKALDLVVDQAAPEICDYDINLNFSTAINAFANGRSITVTAAMMDFAIKDEELALVLGHELAHNTMHHVRKAVVNTILSGFATRYTRPFEAEADYVGLYYTTRAGYDIDGVEEFWRRLGVQSPKTVVRAKSHPSTPARLLSIRLTAEEIADKKSKNEPLVPNFKPGKEPQKKS</sequence>
<evidence type="ECO:0000256" key="2">
    <source>
        <dbReference type="ARBA" id="ARBA00022723"/>
    </source>
</evidence>
<dbReference type="GO" id="GO:0004222">
    <property type="term" value="F:metalloendopeptidase activity"/>
    <property type="evidence" value="ECO:0007669"/>
    <property type="project" value="InterPro"/>
</dbReference>
<reference evidence="10" key="1">
    <citation type="journal article" date="2020" name="mSystems">
        <title>Genome- and Community-Level Interaction Insights into Carbon Utilization and Element Cycling Functions of Hydrothermarchaeota in Hydrothermal Sediment.</title>
        <authorList>
            <person name="Zhou Z."/>
            <person name="Liu Y."/>
            <person name="Xu W."/>
            <person name="Pan J."/>
            <person name="Luo Z.H."/>
            <person name="Li M."/>
        </authorList>
    </citation>
    <scope>NUCLEOTIDE SEQUENCE [LARGE SCALE GENOMIC DNA]</scope>
    <source>
        <strain evidence="10">HyVt-489</strain>
    </source>
</reference>
<evidence type="ECO:0000256" key="3">
    <source>
        <dbReference type="ARBA" id="ARBA00022801"/>
    </source>
</evidence>
<dbReference type="InterPro" id="IPR001915">
    <property type="entry name" value="Peptidase_M48"/>
</dbReference>
<keyword evidence="4 6" id="KW-0862">Zinc</keyword>
<accession>A0A7C3C826</accession>
<evidence type="ECO:0000259" key="9">
    <source>
        <dbReference type="Pfam" id="PF01435"/>
    </source>
</evidence>
<keyword evidence="2" id="KW-0479">Metal-binding</keyword>
<dbReference type="CDD" id="cd07342">
    <property type="entry name" value="M48C_Oma1_like"/>
    <property type="match status" value="1"/>
</dbReference>
<dbReference type="PANTHER" id="PTHR22726">
    <property type="entry name" value="METALLOENDOPEPTIDASE OMA1"/>
    <property type="match status" value="1"/>
</dbReference>
<comment type="similarity">
    <text evidence="6">Belongs to the peptidase M48 family.</text>
</comment>
<dbReference type="PANTHER" id="PTHR22726:SF1">
    <property type="entry name" value="METALLOENDOPEPTIDASE OMA1, MITOCHONDRIAL"/>
    <property type="match status" value="1"/>
</dbReference>
<dbReference type="AlphaFoldDB" id="A0A7C3C826"/>
<evidence type="ECO:0000256" key="1">
    <source>
        <dbReference type="ARBA" id="ARBA00022670"/>
    </source>
</evidence>
<feature type="chain" id="PRO_5027988641" description="Peptidase M48 domain-containing protein" evidence="8">
    <location>
        <begin position="25"/>
        <end position="332"/>
    </location>
</feature>
<dbReference type="Gene3D" id="3.30.2010.10">
    <property type="entry name" value="Metalloproteases ('zincins'), catalytic domain"/>
    <property type="match status" value="1"/>
</dbReference>
<keyword evidence="1 6" id="KW-0645">Protease</keyword>
<dbReference type="PROSITE" id="PS51257">
    <property type="entry name" value="PROKAR_LIPOPROTEIN"/>
    <property type="match status" value="1"/>
</dbReference>
<dbReference type="GO" id="GO:0046872">
    <property type="term" value="F:metal ion binding"/>
    <property type="evidence" value="ECO:0007669"/>
    <property type="project" value="UniProtKB-KW"/>
</dbReference>